<evidence type="ECO:0000256" key="5">
    <source>
        <dbReference type="ARBA" id="ARBA00023136"/>
    </source>
</evidence>
<dbReference type="InterPro" id="IPR011701">
    <property type="entry name" value="MFS"/>
</dbReference>
<protein>
    <submittedName>
        <fullName evidence="8">MFS general substrate transporter</fullName>
    </submittedName>
</protein>
<name>A0A8H6X653_9AGAR</name>
<proteinExistence type="predicted"/>
<evidence type="ECO:0000256" key="7">
    <source>
        <dbReference type="SAM" id="Phobius"/>
    </source>
</evidence>
<comment type="subcellular location">
    <subcellularLocation>
        <location evidence="1">Membrane</location>
        <topology evidence="1">Multi-pass membrane protein</topology>
    </subcellularLocation>
</comment>
<reference evidence="8" key="1">
    <citation type="submission" date="2020-05" db="EMBL/GenBank/DDBJ databases">
        <title>Mycena genomes resolve the evolution of fungal bioluminescence.</title>
        <authorList>
            <person name="Tsai I.J."/>
        </authorList>
    </citation>
    <scope>NUCLEOTIDE SEQUENCE</scope>
    <source>
        <strain evidence="8">160909Yilan</strain>
    </source>
</reference>
<dbReference type="AlphaFoldDB" id="A0A8H6X653"/>
<comment type="caution">
    <text evidence="8">The sequence shown here is derived from an EMBL/GenBank/DDBJ whole genome shotgun (WGS) entry which is preliminary data.</text>
</comment>
<keyword evidence="9" id="KW-1185">Reference proteome</keyword>
<gene>
    <name evidence="8" type="ORF">MSAN_02334200</name>
</gene>
<keyword evidence="2" id="KW-0813">Transport</keyword>
<dbReference type="PANTHER" id="PTHR43791">
    <property type="entry name" value="PERMEASE-RELATED"/>
    <property type="match status" value="1"/>
</dbReference>
<keyword evidence="3 7" id="KW-0812">Transmembrane</keyword>
<sequence>MALSTVDIAQFSHSMVNVDAAIYNVLSPVPVSLISFPLPMAHVSKNDDELDSKIPIGEAAQLGTWTGTETVTATQTLGGEPHAYVKDLDYSAEEESRVVRILDTRLFPWILLTTFVLNMDRTNNSNAISDNLPADLGFTIDTVNTATAIYAVFFSIFSFSGAVMAKIFGPARWIPILMFAWGLVTMSHALIKDRGGYITVRIFIAVTEGGVIPATLIYLGGFYKSTELSTRLGWFWGSRSVFYFISELDGLHSFQAIASAVSGLMASGLLQLGGRSGLEGWKWLFLVDGIITVFVAVVIWFYLPRNVASTRGGLRGAKPWFTDRQIQIAVTRVIRDDQAKREYEKRVTRADFKDAATDLGLWGHLLLSNITLTPTNPLSTYLPTVIKSFKFNVFVSNALTAPPYILQCIFMVIVIRHSDKVRERGFHGAFGSAWQLVGWIILRAMPDSASRGVKYFGAIVVASWPYNHPLNIGWMSENTGSVGKRTVASGAVSRPFKCQTHLRLISPNLSPSLDFKRGNSINIAFAGFTTIMWVVQKYYYRHLNKKREHEYAALSESEKLEEDSQAEKKGNRSLTFRFTT</sequence>
<feature type="transmembrane region" description="Helical" evidence="7">
    <location>
        <begin position="391"/>
        <end position="414"/>
    </location>
</feature>
<dbReference type="Pfam" id="PF07690">
    <property type="entry name" value="MFS_1"/>
    <property type="match status" value="1"/>
</dbReference>
<accession>A0A8H6X653</accession>
<evidence type="ECO:0000256" key="4">
    <source>
        <dbReference type="ARBA" id="ARBA00022989"/>
    </source>
</evidence>
<keyword evidence="5 7" id="KW-0472">Membrane</keyword>
<feature type="transmembrane region" description="Helical" evidence="7">
    <location>
        <begin position="203"/>
        <end position="223"/>
    </location>
</feature>
<dbReference type="GO" id="GO:0016020">
    <property type="term" value="C:membrane"/>
    <property type="evidence" value="ECO:0007669"/>
    <property type="project" value="UniProtKB-SubCell"/>
</dbReference>
<dbReference type="SUPFAM" id="SSF103473">
    <property type="entry name" value="MFS general substrate transporter"/>
    <property type="match status" value="1"/>
</dbReference>
<feature type="region of interest" description="Disordered" evidence="6">
    <location>
        <begin position="561"/>
        <end position="580"/>
    </location>
</feature>
<evidence type="ECO:0000313" key="8">
    <source>
        <dbReference type="EMBL" id="KAF7335238.1"/>
    </source>
</evidence>
<dbReference type="OrthoDB" id="2985014at2759"/>
<dbReference type="InterPro" id="IPR036259">
    <property type="entry name" value="MFS_trans_sf"/>
</dbReference>
<organism evidence="8 9">
    <name type="scientific">Mycena sanguinolenta</name>
    <dbReference type="NCBI Taxonomy" id="230812"/>
    <lineage>
        <taxon>Eukaryota</taxon>
        <taxon>Fungi</taxon>
        <taxon>Dikarya</taxon>
        <taxon>Basidiomycota</taxon>
        <taxon>Agaricomycotina</taxon>
        <taxon>Agaricomycetes</taxon>
        <taxon>Agaricomycetidae</taxon>
        <taxon>Agaricales</taxon>
        <taxon>Marasmiineae</taxon>
        <taxon>Mycenaceae</taxon>
        <taxon>Mycena</taxon>
    </lineage>
</organism>
<dbReference type="GO" id="GO:0022857">
    <property type="term" value="F:transmembrane transporter activity"/>
    <property type="evidence" value="ECO:0007669"/>
    <property type="project" value="InterPro"/>
</dbReference>
<dbReference type="Gene3D" id="1.20.1250.20">
    <property type="entry name" value="MFS general substrate transporter like domains"/>
    <property type="match status" value="1"/>
</dbReference>
<keyword evidence="4 7" id="KW-1133">Transmembrane helix</keyword>
<feature type="transmembrane region" description="Helical" evidence="7">
    <location>
        <begin position="426"/>
        <end position="445"/>
    </location>
</feature>
<evidence type="ECO:0000256" key="2">
    <source>
        <dbReference type="ARBA" id="ARBA00022448"/>
    </source>
</evidence>
<feature type="transmembrane region" description="Helical" evidence="7">
    <location>
        <begin position="284"/>
        <end position="303"/>
    </location>
</feature>
<dbReference type="PANTHER" id="PTHR43791:SF36">
    <property type="entry name" value="TRANSPORTER, PUTATIVE (AFU_ORTHOLOGUE AFUA_6G08340)-RELATED"/>
    <property type="match status" value="1"/>
</dbReference>
<feature type="transmembrane region" description="Helical" evidence="7">
    <location>
        <begin position="253"/>
        <end position="272"/>
    </location>
</feature>
<evidence type="ECO:0000313" key="9">
    <source>
        <dbReference type="Proteomes" id="UP000623467"/>
    </source>
</evidence>
<evidence type="ECO:0000256" key="1">
    <source>
        <dbReference type="ARBA" id="ARBA00004141"/>
    </source>
</evidence>
<dbReference type="EMBL" id="JACAZH010000041">
    <property type="protein sequence ID" value="KAF7335238.1"/>
    <property type="molecule type" value="Genomic_DNA"/>
</dbReference>
<evidence type="ECO:0000256" key="3">
    <source>
        <dbReference type="ARBA" id="ARBA00022692"/>
    </source>
</evidence>
<feature type="transmembrane region" description="Helical" evidence="7">
    <location>
        <begin position="148"/>
        <end position="167"/>
    </location>
</feature>
<dbReference type="Proteomes" id="UP000623467">
    <property type="component" value="Unassembled WGS sequence"/>
</dbReference>
<evidence type="ECO:0000256" key="6">
    <source>
        <dbReference type="SAM" id="MobiDB-lite"/>
    </source>
</evidence>
<feature type="transmembrane region" description="Helical" evidence="7">
    <location>
        <begin position="173"/>
        <end position="191"/>
    </location>
</feature>